<dbReference type="SUPFAM" id="SSF110916">
    <property type="entry name" value="Peptidyl-tRNA hydrolase domain-like"/>
    <property type="match status" value="1"/>
</dbReference>
<feature type="domain" description="Prokaryotic-type class I peptide chain release factors" evidence="2">
    <location>
        <begin position="86"/>
        <end position="207"/>
    </location>
</feature>
<dbReference type="RefSeq" id="XP_042998858.1">
    <property type="nucleotide sequence ID" value="XM_043142925.1"/>
</dbReference>
<dbReference type="EMBL" id="CP072756">
    <property type="protein sequence ID" value="QUC21185.1"/>
    <property type="molecule type" value="Genomic_DNA"/>
</dbReference>
<evidence type="ECO:0000313" key="4">
    <source>
        <dbReference type="Proteomes" id="UP000027002"/>
    </source>
</evidence>
<dbReference type="GO" id="GO:0005762">
    <property type="term" value="C:mitochondrial large ribosomal subunit"/>
    <property type="evidence" value="ECO:0007669"/>
    <property type="project" value="TreeGrafter"/>
</dbReference>
<evidence type="ECO:0000256" key="1">
    <source>
        <dbReference type="SAM" id="MobiDB-lite"/>
    </source>
</evidence>
<feature type="compositionally biased region" description="Basic residues" evidence="1">
    <location>
        <begin position="202"/>
        <end position="214"/>
    </location>
</feature>
<dbReference type="GO" id="GO:0016150">
    <property type="term" value="F:translation release factor activity, codon nonspecific"/>
    <property type="evidence" value="ECO:0007669"/>
    <property type="project" value="TreeGrafter"/>
</dbReference>
<accession>A0A8E5HT62</accession>
<dbReference type="Gene3D" id="3.30.160.20">
    <property type="match status" value="1"/>
</dbReference>
<dbReference type="OrthoDB" id="270639at2759"/>
<dbReference type="AlphaFoldDB" id="A0A8E5HT62"/>
<protein>
    <recommendedName>
        <fullName evidence="2">Prokaryotic-type class I peptide chain release factors domain-containing protein</fullName>
    </recommendedName>
</protein>
<dbReference type="PANTHER" id="PTHR11075">
    <property type="entry name" value="PEPTIDE CHAIN RELEASE FACTOR"/>
    <property type="match status" value="1"/>
</dbReference>
<name>A0A8E5HT62_USTVR</name>
<sequence length="214" mass="23949">MAGPILAALRVEFGLAMISRSPSTPSRPVLRLAQSSRSALLSVSVPPARLIRYDAFDAQFDQQVLAEARSWFQNFDASTLPRGSTTYARSSGPGGQHVNKTETKATTVYSVKDLLSRLPENLHRAVRSSKYYVASNDSLTFQNQSHRSRSANADENRQKLVDEIARIYRLTTPAETSGEKKNKHKMIEKRFHESRLAQKKFTSAKKQSRRGPPS</sequence>
<dbReference type="GeneID" id="66066205"/>
<dbReference type="InterPro" id="IPR052104">
    <property type="entry name" value="Mito_Release_Factor_mL62"/>
</dbReference>
<feature type="region of interest" description="Disordered" evidence="1">
    <location>
        <begin position="172"/>
        <end position="214"/>
    </location>
</feature>
<evidence type="ECO:0000313" key="3">
    <source>
        <dbReference type="EMBL" id="QUC21185.1"/>
    </source>
</evidence>
<keyword evidence="4" id="KW-1185">Reference proteome</keyword>
<dbReference type="GO" id="GO:0070126">
    <property type="term" value="P:mitochondrial translational termination"/>
    <property type="evidence" value="ECO:0007669"/>
    <property type="project" value="TreeGrafter"/>
</dbReference>
<dbReference type="PANTHER" id="PTHR11075:SF54">
    <property type="entry name" value="LARGE RIBOSOMAL SUBUNIT PROTEIN ML62"/>
    <property type="match status" value="1"/>
</dbReference>
<gene>
    <name evidence="3" type="ORF">UV8b_05428</name>
</gene>
<dbReference type="Pfam" id="PF00472">
    <property type="entry name" value="RF-1"/>
    <property type="match status" value="1"/>
</dbReference>
<dbReference type="GO" id="GO:0004045">
    <property type="term" value="F:peptidyl-tRNA hydrolase activity"/>
    <property type="evidence" value="ECO:0007669"/>
    <property type="project" value="TreeGrafter"/>
</dbReference>
<organism evidence="3 4">
    <name type="scientific">Ustilaginoidea virens</name>
    <name type="common">Rice false smut fungus</name>
    <name type="synonym">Villosiclava virens</name>
    <dbReference type="NCBI Taxonomy" id="1159556"/>
    <lineage>
        <taxon>Eukaryota</taxon>
        <taxon>Fungi</taxon>
        <taxon>Dikarya</taxon>
        <taxon>Ascomycota</taxon>
        <taxon>Pezizomycotina</taxon>
        <taxon>Sordariomycetes</taxon>
        <taxon>Hypocreomycetidae</taxon>
        <taxon>Hypocreales</taxon>
        <taxon>Clavicipitaceae</taxon>
        <taxon>Ustilaginoidea</taxon>
    </lineage>
</organism>
<dbReference type="KEGG" id="uvi:66066205"/>
<proteinExistence type="predicted"/>
<dbReference type="Proteomes" id="UP000027002">
    <property type="component" value="Chromosome 4"/>
</dbReference>
<dbReference type="InterPro" id="IPR000352">
    <property type="entry name" value="Pep_chain_release_fac_I"/>
</dbReference>
<reference evidence="3" key="1">
    <citation type="submission" date="2020-03" db="EMBL/GenBank/DDBJ databases">
        <title>A mixture of massive structural variations and highly conserved coding sequences in Ustilaginoidea virens genome.</title>
        <authorList>
            <person name="Zhang K."/>
            <person name="Zhao Z."/>
            <person name="Zhang Z."/>
            <person name="Li Y."/>
            <person name="Hsiang T."/>
            <person name="Sun W."/>
        </authorList>
    </citation>
    <scope>NUCLEOTIDE SEQUENCE</scope>
    <source>
        <strain evidence="3">UV-8b</strain>
    </source>
</reference>
<evidence type="ECO:0000259" key="2">
    <source>
        <dbReference type="Pfam" id="PF00472"/>
    </source>
</evidence>